<organism evidence="1 2">
    <name type="scientific">Stieleria marina</name>
    <dbReference type="NCBI Taxonomy" id="1930275"/>
    <lineage>
        <taxon>Bacteria</taxon>
        <taxon>Pseudomonadati</taxon>
        <taxon>Planctomycetota</taxon>
        <taxon>Planctomycetia</taxon>
        <taxon>Pirellulales</taxon>
        <taxon>Pirellulaceae</taxon>
        <taxon>Stieleria</taxon>
    </lineage>
</organism>
<evidence type="ECO:0000313" key="1">
    <source>
        <dbReference type="EMBL" id="QDT09090.1"/>
    </source>
</evidence>
<proteinExistence type="predicted"/>
<evidence type="ECO:0000313" key="2">
    <source>
        <dbReference type="Proteomes" id="UP000319817"/>
    </source>
</evidence>
<protein>
    <submittedName>
        <fullName evidence="1">Uncharacterized protein</fullName>
    </submittedName>
</protein>
<reference evidence="1 2" key="1">
    <citation type="submission" date="2019-02" db="EMBL/GenBank/DDBJ databases">
        <title>Deep-cultivation of Planctomycetes and their phenomic and genomic characterization uncovers novel biology.</title>
        <authorList>
            <person name="Wiegand S."/>
            <person name="Jogler M."/>
            <person name="Boedeker C."/>
            <person name="Pinto D."/>
            <person name="Vollmers J."/>
            <person name="Rivas-Marin E."/>
            <person name="Kohn T."/>
            <person name="Peeters S.H."/>
            <person name="Heuer A."/>
            <person name="Rast P."/>
            <person name="Oberbeckmann S."/>
            <person name="Bunk B."/>
            <person name="Jeske O."/>
            <person name="Meyerdierks A."/>
            <person name="Storesund J.E."/>
            <person name="Kallscheuer N."/>
            <person name="Luecker S."/>
            <person name="Lage O.M."/>
            <person name="Pohl T."/>
            <person name="Merkel B.J."/>
            <person name="Hornburger P."/>
            <person name="Mueller R.-W."/>
            <person name="Bruemmer F."/>
            <person name="Labrenz M."/>
            <person name="Spormann A.M."/>
            <person name="Op den Camp H."/>
            <person name="Overmann J."/>
            <person name="Amann R."/>
            <person name="Jetten M.S.M."/>
            <person name="Mascher T."/>
            <person name="Medema M.H."/>
            <person name="Devos D.P."/>
            <person name="Kaster A.-K."/>
            <person name="Ovreas L."/>
            <person name="Rohde M."/>
            <person name="Galperin M.Y."/>
            <person name="Jogler C."/>
        </authorList>
    </citation>
    <scope>NUCLEOTIDE SEQUENCE [LARGE SCALE GENOMIC DNA]</scope>
    <source>
        <strain evidence="1 2">K23_9</strain>
    </source>
</reference>
<keyword evidence="2" id="KW-1185">Reference proteome</keyword>
<accession>A0A517NPQ3</accession>
<dbReference type="AlphaFoldDB" id="A0A517NPQ3"/>
<dbReference type="Proteomes" id="UP000319817">
    <property type="component" value="Chromosome"/>
</dbReference>
<gene>
    <name evidence="1" type="ORF">K239x_10350</name>
</gene>
<dbReference type="EMBL" id="CP036526">
    <property type="protein sequence ID" value="QDT09090.1"/>
    <property type="molecule type" value="Genomic_DNA"/>
</dbReference>
<sequence>MVAEHLVGRISQAFLASRSLTGPEDSPYGSSRRPPRLLGSGFLLIVKGDRGLLVPTESIFATGSAQPNLIPANESSEFLPALFL</sequence>
<name>A0A517NPQ3_9BACT</name>